<feature type="transmembrane region" description="Helical" evidence="3">
    <location>
        <begin position="25"/>
        <end position="49"/>
    </location>
</feature>
<evidence type="ECO:0000256" key="3">
    <source>
        <dbReference type="SAM" id="Phobius"/>
    </source>
</evidence>
<evidence type="ECO:0000313" key="4">
    <source>
        <dbReference type="EMBL" id="AAC97830.1"/>
    </source>
</evidence>
<dbReference type="Proteomes" id="UP000172353">
    <property type="component" value="Segment"/>
</dbReference>
<protein>
    <recommendedName>
        <fullName evidence="6">Transmembrane protein</fullName>
    </recommendedName>
</protein>
<keyword evidence="3" id="KW-1133">Transmembrane helix</keyword>
<keyword evidence="5" id="KW-1185">Reference proteome</keyword>
<feature type="coiled-coil region" evidence="1">
    <location>
        <begin position="305"/>
        <end position="447"/>
    </location>
</feature>
<evidence type="ECO:0008006" key="6">
    <source>
        <dbReference type="Google" id="ProtNLM"/>
    </source>
</evidence>
<dbReference type="KEGG" id="vg:1449825"/>
<sequence length="447" mass="53462">MDSETDYIAKAIKEYKKQYEYRMEIYNILLIVLSVLILLFAVLCVLLYVTKKKSIARKCFDVESSGKELQYMNDTIQYTSLKVEDDNYTTVELRSKNSDKKSNIILTTENERNFQHQSNCETPIRSNSNDEKTKARIALIKELQRRKRSQSFKKNTNYDSPKSITYENSDQIFHKRVNTKSSKIMKNRKPIPHKRNKPTNKNNTKDEELEILLEKNNSPNENNTTDEKPKLPEKSINLQHIQLKLKKQNEKIIKELQNKLLSQEKIQNEQLMSQEKMQNEQLLFQEKMQDEQLMSQDEMQNEQNLNEIQNEQLLIQDEMQNEQNLNEIQNEQLLIQDEMQNEQNLNEIQNEQLLIQDEMQNEQNLNEIQNKQLLILDEMQNEQLLILDEMQDEQLLILEEMQDEQKRYTLYTLDQIDNQLQELKNEIQELENNVQEVEKRHSQELQN</sequence>
<organismHost>
    <name type="scientific">Melanoplus sanguinipes</name>
    <name type="common">Migratory grasshopper</name>
    <dbReference type="NCBI Taxonomy" id="65742"/>
</organismHost>
<evidence type="ECO:0000256" key="2">
    <source>
        <dbReference type="SAM" id="MobiDB-lite"/>
    </source>
</evidence>
<name>Q9YW46_MSEPV</name>
<keyword evidence="3" id="KW-0812">Transmembrane</keyword>
<keyword evidence="3" id="KW-0472">Membrane</keyword>
<reference evidence="4 5" key="1">
    <citation type="journal article" date="1999" name="J. Virol.">
        <title>The genome of Melanoplus sanguinipes entomopoxvirus.</title>
        <authorList>
            <person name="Afonso C.L."/>
            <person name="Tulman E.R."/>
            <person name="Lu Z."/>
            <person name="Oma E."/>
            <person name="Kutish G.F."/>
            <person name="Rock D.L."/>
        </authorList>
    </citation>
    <scope>NUCLEOTIDE SEQUENCE [LARGE SCALE GENOMIC DNA]</scope>
    <source>
        <strain evidence="4">Tucson</strain>
    </source>
</reference>
<dbReference type="EMBL" id="AF063866">
    <property type="protein sequence ID" value="AAC97830.1"/>
    <property type="molecule type" value="Genomic_DNA"/>
</dbReference>
<organism evidence="4 5">
    <name type="scientific">Melanoplus sanguinipes entomopoxvirus</name>
    <name type="common">MsEPV</name>
    <dbReference type="NCBI Taxonomy" id="83191"/>
    <lineage>
        <taxon>Viruses</taxon>
        <taxon>Varidnaviria</taxon>
        <taxon>Bamfordvirae</taxon>
        <taxon>Nucleocytoviricota</taxon>
        <taxon>Pokkesviricetes</taxon>
        <taxon>Chitovirales</taxon>
        <taxon>Poxviridae</taxon>
        <taxon>Entomopoxvirinae</taxon>
        <taxon>Deltaentomopoxvirus</taxon>
        <taxon>Deltaentomopoxvirus msanguinipes</taxon>
    </lineage>
</organism>
<accession>Q9YW46</accession>
<proteinExistence type="predicted"/>
<evidence type="ECO:0000313" key="5">
    <source>
        <dbReference type="Proteomes" id="UP000172353"/>
    </source>
</evidence>
<dbReference type="RefSeq" id="NP_048117.1">
    <property type="nucleotide sequence ID" value="NC_001993.1"/>
</dbReference>
<feature type="region of interest" description="Disordered" evidence="2">
    <location>
        <begin position="144"/>
        <end position="163"/>
    </location>
</feature>
<keyword evidence="1" id="KW-0175">Coiled coil</keyword>
<feature type="compositionally biased region" description="Basic residues" evidence="2">
    <location>
        <begin position="183"/>
        <end position="198"/>
    </location>
</feature>
<evidence type="ECO:0000256" key="1">
    <source>
        <dbReference type="SAM" id="Coils"/>
    </source>
</evidence>
<feature type="region of interest" description="Disordered" evidence="2">
    <location>
        <begin position="183"/>
        <end position="205"/>
    </location>
</feature>
<feature type="compositionally biased region" description="Polar residues" evidence="2">
    <location>
        <begin position="152"/>
        <end position="163"/>
    </location>
</feature>
<dbReference type="GeneID" id="1449825"/>
<dbReference type="PIR" id="T28207">
    <property type="entry name" value="T28207"/>
</dbReference>
<feature type="region of interest" description="Disordered" evidence="2">
    <location>
        <begin position="213"/>
        <end position="232"/>
    </location>
</feature>
<gene>
    <name evidence="4" type="primary">MSV046</name>
</gene>